<dbReference type="Proteomes" id="UP000195321">
    <property type="component" value="Unassembled WGS sequence"/>
</dbReference>
<feature type="domain" description="Knr4/Smi1-like" evidence="1">
    <location>
        <begin position="20"/>
        <end position="157"/>
    </location>
</feature>
<dbReference type="Pfam" id="PF09346">
    <property type="entry name" value="SMI1_KNR4"/>
    <property type="match status" value="1"/>
</dbReference>
<dbReference type="EMBL" id="MWPX01000016">
    <property type="protein sequence ID" value="OUM48032.1"/>
    <property type="molecule type" value="Genomic_DNA"/>
</dbReference>
<sequence>MVNILHTFWEDSDEFVNPNPVTDEMIQIAEEKLGYKLPDSYIRLIKSQNGGTPVQNCFPTTVPTSWAEDHIYVAGFYGIGGEHGIDTEGIYMIEEFEYPSSCIYVGESPTAGHDAVLLDYSECGKQGEPRVIHVNVENYQDPIITFLADDFQTFLQGLLPYFHFDKN</sequence>
<evidence type="ECO:0000259" key="1">
    <source>
        <dbReference type="SMART" id="SM00860"/>
    </source>
</evidence>
<comment type="caution">
    <text evidence="2">The sequence shown here is derived from an EMBL/GenBank/DDBJ whole genome shotgun (WGS) entry which is preliminary data.</text>
</comment>
<protein>
    <submittedName>
        <fullName evidence="2">SMI1/KNR4 family protein</fullName>
    </submittedName>
</protein>
<dbReference type="Gene3D" id="3.40.1580.10">
    <property type="entry name" value="SMI1/KNR4-like"/>
    <property type="match status" value="1"/>
</dbReference>
<gene>
    <name evidence="2" type="ORF">BW425_15115</name>
</gene>
<proteinExistence type="predicted"/>
<dbReference type="SUPFAM" id="SSF160631">
    <property type="entry name" value="SMI1/KNR4-like"/>
    <property type="match status" value="1"/>
</dbReference>
<name>A0A1Y3MKC8_9BACI</name>
<accession>A0A1Y3MKC8</accession>
<dbReference type="RefSeq" id="WP_016113771.1">
    <property type="nucleotide sequence ID" value="NZ_JARHXM010000021.1"/>
</dbReference>
<reference evidence="2 3" key="1">
    <citation type="submission" date="2017-02" db="EMBL/GenBank/DDBJ databases">
        <title>Bacillus pseudomycoides isolate FSL K6-0042.</title>
        <authorList>
            <person name="Kovac J."/>
        </authorList>
    </citation>
    <scope>NUCLEOTIDE SEQUENCE [LARGE SCALE GENOMIC DNA]</scope>
    <source>
        <strain evidence="2 3">FSL K6-0042</strain>
    </source>
</reference>
<dbReference type="SMART" id="SM00860">
    <property type="entry name" value="SMI1_KNR4"/>
    <property type="match status" value="1"/>
</dbReference>
<organism evidence="2 3">
    <name type="scientific">Bacillus pseudomycoides</name>
    <dbReference type="NCBI Taxonomy" id="64104"/>
    <lineage>
        <taxon>Bacteria</taxon>
        <taxon>Bacillati</taxon>
        <taxon>Bacillota</taxon>
        <taxon>Bacilli</taxon>
        <taxon>Bacillales</taxon>
        <taxon>Bacillaceae</taxon>
        <taxon>Bacillus</taxon>
        <taxon>Bacillus cereus group</taxon>
    </lineage>
</organism>
<dbReference type="AlphaFoldDB" id="A0A1Y3MKC8"/>
<evidence type="ECO:0000313" key="3">
    <source>
        <dbReference type="Proteomes" id="UP000195321"/>
    </source>
</evidence>
<dbReference type="InterPro" id="IPR037883">
    <property type="entry name" value="Knr4/Smi1-like_sf"/>
</dbReference>
<dbReference type="InterPro" id="IPR018958">
    <property type="entry name" value="Knr4/Smi1-like_dom"/>
</dbReference>
<evidence type="ECO:0000313" key="2">
    <source>
        <dbReference type="EMBL" id="OUM48032.1"/>
    </source>
</evidence>